<protein>
    <submittedName>
        <fullName evidence="1">Uncharacterized protein</fullName>
    </submittedName>
</protein>
<gene>
    <name evidence="1" type="ORF">S01H1_50522</name>
</gene>
<feature type="non-terminal residue" evidence="1">
    <location>
        <position position="157"/>
    </location>
</feature>
<comment type="caution">
    <text evidence="1">The sequence shown here is derived from an EMBL/GenBank/DDBJ whole genome shotgun (WGS) entry which is preliminary data.</text>
</comment>
<organism evidence="1">
    <name type="scientific">marine sediment metagenome</name>
    <dbReference type="NCBI Taxonomy" id="412755"/>
    <lineage>
        <taxon>unclassified sequences</taxon>
        <taxon>metagenomes</taxon>
        <taxon>ecological metagenomes</taxon>
    </lineage>
</organism>
<evidence type="ECO:0000313" key="1">
    <source>
        <dbReference type="EMBL" id="GAG15996.1"/>
    </source>
</evidence>
<dbReference type="EMBL" id="BARS01032556">
    <property type="protein sequence ID" value="GAG15996.1"/>
    <property type="molecule type" value="Genomic_DNA"/>
</dbReference>
<sequence length="157" mass="16576">MVGGNGDMAYVKQTEFYGETDWQQSSGPEVDRNFHLGDLWPQTDTASVAKDVLEDGLHPVMAVLGQTVADGRPENLTGVVKTYNADATIAVLNVADGMVVRAYVSNITNYAVGGAANAWDTTPAIGRPVYVDDSSDLGAGCTLSLSPLNDQSPRLAN</sequence>
<proteinExistence type="predicted"/>
<name>X0WTG6_9ZZZZ</name>
<accession>X0WTG6</accession>
<dbReference type="AlphaFoldDB" id="X0WTG6"/>
<reference evidence="1" key="1">
    <citation type="journal article" date="2014" name="Front. Microbiol.">
        <title>High frequency of phylogenetically diverse reductive dehalogenase-homologous genes in deep subseafloor sedimentary metagenomes.</title>
        <authorList>
            <person name="Kawai M."/>
            <person name="Futagami T."/>
            <person name="Toyoda A."/>
            <person name="Takaki Y."/>
            <person name="Nishi S."/>
            <person name="Hori S."/>
            <person name="Arai W."/>
            <person name="Tsubouchi T."/>
            <person name="Morono Y."/>
            <person name="Uchiyama I."/>
            <person name="Ito T."/>
            <person name="Fujiyama A."/>
            <person name="Inagaki F."/>
            <person name="Takami H."/>
        </authorList>
    </citation>
    <scope>NUCLEOTIDE SEQUENCE</scope>
    <source>
        <strain evidence="1">Expedition CK06-06</strain>
    </source>
</reference>